<evidence type="ECO:0000256" key="7">
    <source>
        <dbReference type="ARBA" id="ARBA00022842"/>
    </source>
</evidence>
<evidence type="ECO:0000256" key="4">
    <source>
        <dbReference type="ARBA" id="ARBA00022448"/>
    </source>
</evidence>
<comment type="subunit">
    <text evidence="3">Homodimer.</text>
</comment>
<comment type="subcellular location">
    <subcellularLocation>
        <location evidence="2">Membrane</location>
        <topology evidence="2">Multi-pass membrane protein</topology>
    </subcellularLocation>
</comment>
<evidence type="ECO:0000256" key="5">
    <source>
        <dbReference type="ARBA" id="ARBA00022679"/>
    </source>
</evidence>
<keyword evidence="14" id="KW-1071">Ligand-gated ion channel</keyword>
<dbReference type="CDD" id="cd13686">
    <property type="entry name" value="GluR_Plant"/>
    <property type="match status" value="1"/>
</dbReference>
<evidence type="ECO:0000256" key="16">
    <source>
        <dbReference type="SAM" id="Phobius"/>
    </source>
</evidence>
<dbReference type="Gene3D" id="3.40.190.10">
    <property type="entry name" value="Periplasmic binding protein-like II"/>
    <property type="match status" value="1"/>
</dbReference>
<keyword evidence="8 16" id="KW-1133">Transmembrane helix</keyword>
<evidence type="ECO:0000256" key="14">
    <source>
        <dbReference type="ARBA" id="ARBA00023286"/>
    </source>
</evidence>
<dbReference type="Pfam" id="PF01094">
    <property type="entry name" value="ANF_receptor"/>
    <property type="match status" value="1"/>
</dbReference>
<dbReference type="Gene3D" id="1.10.287.70">
    <property type="match status" value="1"/>
</dbReference>
<protein>
    <recommendedName>
        <fullName evidence="17">Ionotropic glutamate receptor C-terminal domain-containing protein</fullName>
    </recommendedName>
</protein>
<organism evidence="18 19">
    <name type="scientific">Rhynchospora tenuis</name>
    <dbReference type="NCBI Taxonomy" id="198213"/>
    <lineage>
        <taxon>Eukaryota</taxon>
        <taxon>Viridiplantae</taxon>
        <taxon>Streptophyta</taxon>
        <taxon>Embryophyta</taxon>
        <taxon>Tracheophyta</taxon>
        <taxon>Spermatophyta</taxon>
        <taxon>Magnoliopsida</taxon>
        <taxon>Liliopsida</taxon>
        <taxon>Poales</taxon>
        <taxon>Cyperaceae</taxon>
        <taxon>Cyperoideae</taxon>
        <taxon>Rhynchosporeae</taxon>
        <taxon>Rhynchospora</taxon>
    </lineage>
</organism>
<evidence type="ECO:0000256" key="3">
    <source>
        <dbReference type="ARBA" id="ARBA00011738"/>
    </source>
</evidence>
<evidence type="ECO:0000256" key="11">
    <source>
        <dbReference type="ARBA" id="ARBA00023136"/>
    </source>
</evidence>
<dbReference type="SUPFAM" id="SSF52518">
    <property type="entry name" value="Thiamin diphosphate-binding fold (THDP-binding)"/>
    <property type="match status" value="1"/>
</dbReference>
<dbReference type="SUPFAM" id="SSF53822">
    <property type="entry name" value="Periplasmic binding protein-like I"/>
    <property type="match status" value="1"/>
</dbReference>
<dbReference type="EMBL" id="JAMRDG010000001">
    <property type="protein sequence ID" value="KAJ3704817.1"/>
    <property type="molecule type" value="Genomic_DNA"/>
</dbReference>
<feature type="domain" description="Ionotropic glutamate receptor C-terminal" evidence="17">
    <location>
        <begin position="277"/>
        <end position="613"/>
    </location>
</feature>
<dbReference type="InterPro" id="IPR028082">
    <property type="entry name" value="Peripla_BP_I"/>
</dbReference>
<dbReference type="InterPro" id="IPR001828">
    <property type="entry name" value="ANF_lig-bd_rcpt"/>
</dbReference>
<dbReference type="GO" id="GO:0016020">
    <property type="term" value="C:membrane"/>
    <property type="evidence" value="ECO:0007669"/>
    <property type="project" value="UniProtKB-SubCell"/>
</dbReference>
<sequence>MKTQAIVGPQKSSQAVMVSEIGCKCQVPVISFSASSPTLSSMDMPYFVRTTINDAAQVYTIATLIKAYGWREVVPVYEDTDFGRDIIPYLADALQEIDVRIPYRSLINESSTNDQIQKELYKLQTMQTRVFIVHMTPSRGSTLFLNAQEVGMMSKGYVWIMTNGITNVIDSLDPSVTSAMKGIVGVRPHVPKSKKLEKFATMWRKRFQEDNPSDKPCEVSAIALWAYDTIHALVLAVEKVGVQKTKLQKNSKQFPTSSFEHLPVFSNGPQLLKTISHIQYRAFVKVETDPVTNAVTVSGLSVDVFEAAIKRLPYAVSYEYEYVGLGSKANSMSYNDLVYQIYLKNYDVAIGDITMTYNRTLYVDFSVPYTESGVAMIVPVKEAVNRNTLIFLRPLTVQLWLASLAFFIYTGIVILILEPKLRSSLGGSITGHFGTIVHLSVFAYQEKLESILSKIVVLVWYFVLLVLTSSYTASLSSMLTVQQLQPTVADVHDLINNGDYVGYHRGSFVEGLLQQLNFDKSKIRSYNSDNYEEAIMKGSANGGVAAMVDEIPYIKLFLAKHCKSYTMVEIYRSAGFGFAFPKGSPLVPDISRAIINITNGDDMIQMEKKWIGEQNCQNNGNIIGSNNLSFVSFWGIFLMTGVVSTVSLLISVIISLCKKWRERNNVMSTETNSDESNAFEVMPNMSTETYSDESNAFEAMSNMNQEDQEGEIVRPSTEAISSPLSPLLSVASSPSPLSCLTFSLHLSYFTFCIFYLSDGLKPSPTKPHDRCRLSWLIDLRLHLRQVSASPLATSPPQSTFPISPPPAKRFEKSCLAAYLSRLTSYSHGTIIRISWHKAHEFEQLADEVRAEIAYTVSKTRGHLSSSLGVVELSVAIIHAFNTLEDKIIWDVGHQAYTHKILTGRRSRINTIRQISGLTGFPKRDESIYDAFGEFGFSIGCKSSPVMMMRRFTTTQI</sequence>
<dbReference type="InterPro" id="IPR015683">
    <property type="entry name" value="Ionotropic_Glu_rcpt"/>
</dbReference>
<feature type="transmembrane region" description="Helical" evidence="16">
    <location>
        <begin position="633"/>
        <end position="657"/>
    </location>
</feature>
<evidence type="ECO:0000256" key="6">
    <source>
        <dbReference type="ARBA" id="ARBA00022692"/>
    </source>
</evidence>
<dbReference type="GO" id="GO:0015276">
    <property type="term" value="F:ligand-gated monoatomic ion channel activity"/>
    <property type="evidence" value="ECO:0007669"/>
    <property type="project" value="InterPro"/>
</dbReference>
<keyword evidence="9" id="KW-0786">Thiamine pyrophosphate</keyword>
<feature type="transmembrane region" description="Helical" evidence="16">
    <location>
        <begin position="399"/>
        <end position="417"/>
    </location>
</feature>
<keyword evidence="13" id="KW-0325">Glycoprotein</keyword>
<dbReference type="Pfam" id="PF00060">
    <property type="entry name" value="Lig_chan"/>
    <property type="match status" value="1"/>
</dbReference>
<keyword evidence="12" id="KW-0675">Receptor</keyword>
<dbReference type="InterPro" id="IPR029061">
    <property type="entry name" value="THDP-binding"/>
</dbReference>
<evidence type="ECO:0000256" key="1">
    <source>
        <dbReference type="ARBA" id="ARBA00001946"/>
    </source>
</evidence>
<keyword evidence="15" id="KW-0407">Ion channel</keyword>
<dbReference type="InterPro" id="IPR005477">
    <property type="entry name" value="Dxylulose-5-P_synthase"/>
</dbReference>
<keyword evidence="11 16" id="KW-0472">Membrane</keyword>
<dbReference type="FunFam" id="3.40.190.10:FF:000195">
    <property type="entry name" value="Glutamate receptor 2.7"/>
    <property type="match status" value="1"/>
</dbReference>
<evidence type="ECO:0000313" key="18">
    <source>
        <dbReference type="EMBL" id="KAJ3704817.1"/>
    </source>
</evidence>
<dbReference type="InterPro" id="IPR001320">
    <property type="entry name" value="Iontro_rcpt_C"/>
</dbReference>
<keyword evidence="10" id="KW-0406">Ion transport</keyword>
<evidence type="ECO:0000256" key="15">
    <source>
        <dbReference type="ARBA" id="ARBA00023303"/>
    </source>
</evidence>
<dbReference type="Gene3D" id="3.40.50.970">
    <property type="match status" value="1"/>
</dbReference>
<comment type="cofactor">
    <cofactor evidence="1">
        <name>Mg(2+)</name>
        <dbReference type="ChEBI" id="CHEBI:18420"/>
    </cofactor>
</comment>
<keyword evidence="6 16" id="KW-0812">Transmembrane</keyword>
<dbReference type="GO" id="GO:0008661">
    <property type="term" value="F:1-deoxy-D-xylulose-5-phosphate synthase activity"/>
    <property type="evidence" value="ECO:0007669"/>
    <property type="project" value="InterPro"/>
</dbReference>
<dbReference type="PANTHER" id="PTHR18966">
    <property type="entry name" value="IONOTROPIC GLUTAMATE RECEPTOR"/>
    <property type="match status" value="1"/>
</dbReference>
<dbReference type="SUPFAM" id="SSF53850">
    <property type="entry name" value="Periplasmic binding protein-like II"/>
    <property type="match status" value="1"/>
</dbReference>
<dbReference type="Pfam" id="PF13292">
    <property type="entry name" value="DXP_synthase_N"/>
    <property type="match status" value="1"/>
</dbReference>
<feature type="transmembrane region" description="Helical" evidence="16">
    <location>
        <begin position="451"/>
        <end position="471"/>
    </location>
</feature>
<dbReference type="Gene3D" id="3.40.50.2300">
    <property type="match status" value="2"/>
</dbReference>
<name>A0AAD6EXJ1_9POAL</name>
<evidence type="ECO:0000259" key="17">
    <source>
        <dbReference type="SMART" id="SM00079"/>
    </source>
</evidence>
<evidence type="ECO:0000256" key="9">
    <source>
        <dbReference type="ARBA" id="ARBA00023052"/>
    </source>
</evidence>
<evidence type="ECO:0000256" key="12">
    <source>
        <dbReference type="ARBA" id="ARBA00023170"/>
    </source>
</evidence>
<evidence type="ECO:0000256" key="2">
    <source>
        <dbReference type="ARBA" id="ARBA00004141"/>
    </source>
</evidence>
<keyword evidence="5" id="KW-0808">Transferase</keyword>
<dbReference type="FunFam" id="1.10.287.70:FF:000172">
    <property type="entry name" value="Glutamate receptor"/>
    <property type="match status" value="1"/>
</dbReference>
<evidence type="ECO:0000256" key="13">
    <source>
        <dbReference type="ARBA" id="ARBA00023180"/>
    </source>
</evidence>
<proteinExistence type="predicted"/>
<accession>A0AAD6EXJ1</accession>
<keyword evidence="7" id="KW-0460">Magnesium</keyword>
<evidence type="ECO:0000313" key="19">
    <source>
        <dbReference type="Proteomes" id="UP001210211"/>
    </source>
</evidence>
<feature type="transmembrane region" description="Helical" evidence="16">
    <location>
        <begin position="423"/>
        <end position="444"/>
    </location>
</feature>
<dbReference type="SMART" id="SM00079">
    <property type="entry name" value="PBPe"/>
    <property type="match status" value="1"/>
</dbReference>
<keyword evidence="4" id="KW-0813">Transport</keyword>
<keyword evidence="19" id="KW-1185">Reference proteome</keyword>
<dbReference type="FunFam" id="3.40.50.2300:FF:000169">
    <property type="entry name" value="Glutamate receptor"/>
    <property type="match status" value="1"/>
</dbReference>
<dbReference type="AlphaFoldDB" id="A0AAD6EXJ1"/>
<reference evidence="18 19" key="1">
    <citation type="journal article" date="2022" name="Cell">
        <title>Repeat-based holocentromeres influence genome architecture and karyotype evolution.</title>
        <authorList>
            <person name="Hofstatter P.G."/>
            <person name="Thangavel G."/>
            <person name="Lux T."/>
            <person name="Neumann P."/>
            <person name="Vondrak T."/>
            <person name="Novak P."/>
            <person name="Zhang M."/>
            <person name="Costa L."/>
            <person name="Castellani M."/>
            <person name="Scott A."/>
            <person name="Toegelov H."/>
            <person name="Fuchs J."/>
            <person name="Mata-Sucre Y."/>
            <person name="Dias Y."/>
            <person name="Vanzela A.L.L."/>
            <person name="Huettel B."/>
            <person name="Almeida C.C.S."/>
            <person name="Simkova H."/>
            <person name="Souza G."/>
            <person name="Pedrosa-Harand A."/>
            <person name="Macas J."/>
            <person name="Mayer K.F.X."/>
            <person name="Houben A."/>
            <person name="Marques A."/>
        </authorList>
    </citation>
    <scope>NUCLEOTIDE SEQUENCE [LARGE SCALE GENOMIC DNA]</scope>
    <source>
        <strain evidence="18">RhyTen1mFocal</strain>
    </source>
</reference>
<dbReference type="Proteomes" id="UP001210211">
    <property type="component" value="Unassembled WGS sequence"/>
</dbReference>
<evidence type="ECO:0000256" key="8">
    <source>
        <dbReference type="ARBA" id="ARBA00022989"/>
    </source>
</evidence>
<dbReference type="FunFam" id="3.40.190.10:FF:000103">
    <property type="entry name" value="Glutamate receptor"/>
    <property type="match status" value="1"/>
</dbReference>
<dbReference type="GO" id="GO:0016114">
    <property type="term" value="P:terpenoid biosynthetic process"/>
    <property type="evidence" value="ECO:0007669"/>
    <property type="project" value="InterPro"/>
</dbReference>
<gene>
    <name evidence="18" type="ORF">LUZ61_008522</name>
</gene>
<comment type="caution">
    <text evidence="18">The sequence shown here is derived from an EMBL/GenBank/DDBJ whole genome shotgun (WGS) entry which is preliminary data.</text>
</comment>
<evidence type="ECO:0000256" key="10">
    <source>
        <dbReference type="ARBA" id="ARBA00023065"/>
    </source>
</evidence>